<evidence type="ECO:0000256" key="8">
    <source>
        <dbReference type="ARBA" id="ARBA00048123"/>
    </source>
</evidence>
<dbReference type="InterPro" id="IPR056175">
    <property type="entry name" value="Acb1-like_C"/>
</dbReference>
<dbReference type="InterPro" id="IPR024459">
    <property type="entry name" value="Acb1-like_N"/>
</dbReference>
<accession>A0A4Q8LZP7</accession>
<comment type="catalytic activity">
    <reaction evidence="2">
        <text>3',3',3'-cAAG + H2O = G[3'-5']pA[3'-5']pAp[3'] + H(+)</text>
        <dbReference type="Rhea" id="RHEA:72863"/>
        <dbReference type="ChEBI" id="CHEBI:15377"/>
        <dbReference type="ChEBI" id="CHEBI:15378"/>
        <dbReference type="ChEBI" id="CHEBI:143810"/>
        <dbReference type="ChEBI" id="CHEBI:192532"/>
    </reaction>
    <physiologicalReaction direction="left-to-right" evidence="2">
        <dbReference type="Rhea" id="RHEA:72864"/>
    </physiologicalReaction>
</comment>
<comment type="catalytic activity">
    <reaction evidence="8">
        <text>3',3'-cUAMP + H2O = U[3'-5']pAp[3'] + H(+)</text>
        <dbReference type="Rhea" id="RHEA:72835"/>
        <dbReference type="ChEBI" id="CHEBI:15377"/>
        <dbReference type="ChEBI" id="CHEBI:15378"/>
        <dbReference type="ChEBI" id="CHEBI:143809"/>
        <dbReference type="ChEBI" id="CHEBI:192498"/>
    </reaction>
    <physiologicalReaction direction="left-to-right" evidence="8">
        <dbReference type="Rhea" id="RHEA:72836"/>
    </physiologicalReaction>
</comment>
<keyword evidence="1" id="KW-0378">Hydrolase</keyword>
<name>A0A4Q8LZP7_9GAMM</name>
<dbReference type="Proteomes" id="UP000292087">
    <property type="component" value="Unassembled WGS sequence"/>
</dbReference>
<evidence type="ECO:0000256" key="1">
    <source>
        <dbReference type="ARBA" id="ARBA00022801"/>
    </source>
</evidence>
<comment type="catalytic activity">
    <reaction evidence="5">
        <text>3',3'-cGAMP + H2O = G[3'-5']pAp[3'] + H(+)</text>
        <dbReference type="Rhea" id="RHEA:72831"/>
        <dbReference type="ChEBI" id="CHEBI:15377"/>
        <dbReference type="ChEBI" id="CHEBI:15378"/>
        <dbReference type="ChEBI" id="CHEBI:71501"/>
        <dbReference type="ChEBI" id="CHEBI:192497"/>
    </reaction>
    <physiologicalReaction direction="left-to-right" evidence="5">
        <dbReference type="Rhea" id="RHEA:72832"/>
    </physiologicalReaction>
</comment>
<dbReference type="NCBIfam" id="TIGR01555">
    <property type="entry name" value="phge_rel_HI1409"/>
    <property type="match status" value="1"/>
</dbReference>
<evidence type="ECO:0000256" key="5">
    <source>
        <dbReference type="ARBA" id="ARBA00034283"/>
    </source>
</evidence>
<dbReference type="Pfam" id="PF06381">
    <property type="entry name" value="Phage_portal_3"/>
    <property type="match status" value="1"/>
</dbReference>
<evidence type="ECO:0000256" key="6">
    <source>
        <dbReference type="ARBA" id="ARBA00034316"/>
    </source>
</evidence>
<evidence type="ECO:0000256" key="4">
    <source>
        <dbReference type="ARBA" id="ARBA00034244"/>
    </source>
</evidence>
<dbReference type="Pfam" id="PF23474">
    <property type="entry name" value="Acb1"/>
    <property type="match status" value="1"/>
</dbReference>
<evidence type="ECO:0000256" key="7">
    <source>
        <dbReference type="ARBA" id="ARBA00034343"/>
    </source>
</evidence>
<comment type="similarity">
    <text evidence="6">Belongs to the anti-CBASS protein Acb1 family.</text>
</comment>
<gene>
    <name evidence="11" type="ORF">EA656_00745</name>
</gene>
<feature type="domain" description="Anti-CBASS protein Acb1-like N-terminal" evidence="9">
    <location>
        <begin position="40"/>
        <end position="386"/>
    </location>
</feature>
<evidence type="ECO:0000259" key="10">
    <source>
        <dbReference type="Pfam" id="PF23474"/>
    </source>
</evidence>
<dbReference type="EMBL" id="SHMF01000001">
    <property type="protein sequence ID" value="TAA37239.1"/>
    <property type="molecule type" value="Genomic_DNA"/>
</dbReference>
<dbReference type="RefSeq" id="WP_130522272.1">
    <property type="nucleotide sequence ID" value="NZ_SHLZ01000001.1"/>
</dbReference>
<dbReference type="AlphaFoldDB" id="A0A4Q8LZP7"/>
<evidence type="ECO:0000313" key="12">
    <source>
        <dbReference type="Proteomes" id="UP000292087"/>
    </source>
</evidence>
<dbReference type="GO" id="GO:0016787">
    <property type="term" value="F:hydrolase activity"/>
    <property type="evidence" value="ECO:0007669"/>
    <property type="project" value="UniProtKB-KW"/>
</dbReference>
<evidence type="ECO:0000256" key="3">
    <source>
        <dbReference type="ARBA" id="ARBA00034240"/>
    </source>
</evidence>
<comment type="caution">
    <text evidence="11">The sequence shown here is derived from an EMBL/GenBank/DDBJ whole genome shotgun (WGS) entry which is preliminary data.</text>
</comment>
<evidence type="ECO:0000313" key="11">
    <source>
        <dbReference type="EMBL" id="TAA37239.1"/>
    </source>
</evidence>
<sequence length="612" mass="67275">MANRLTTIRDGLANFIANLGTGRDKAAHTHYFLDRLSDQEACSVYEGTWLARKIIDIPALDACRNWRSWNAEQAEISKLEAEEKRLGVQLKVLDAKIKARLFGGAAIYIGTGQDGAAPLNPESIRQGGIKHLNVIPKRVLAEGEIDNDPESPGYGLPAYYTMTSSSGAQVRIDRSRLVLFHGAPKPDPQLTTGSCWGESVLTSMVQTIKQADSTAANLASMVFEANVDVIRVPNLMGMLSDPATEKQLQDRFQLAAMLKGVNGMFLLDSEEEYERKAIAFTGLPDVLTSFLQLCSGASDIPLTRLFGQSPAGLNSTGEGDIRNYYDRIRSGQELELQPAMSVLDECLIRSALGSRPPELWYSWRSLWQTSDTERATIGKTTADTIKTLADTGLIPDDVLGKVAVNMLTEAGVAPGLESEMQQFEVANPDWREQQAEEEAAALARSAAQQQGNPLQDATPRPLYVRRDVLNGAEILAWAKEQGFETTLPADDLHVTIAYSRDPVDWMKAGSDWASGEDGRTTIKPGGARLVEKFGGGAVVLLFNSSELSWRHETIKEAGASWDWPEYQPHITITYQPGSLDLEKVEPYRGAIELGPEMFEPLDESWQNKLTEE</sequence>
<feature type="domain" description="Anti-CBASS protein Acb1-like C-terminal" evidence="10">
    <location>
        <begin position="461"/>
        <end position="607"/>
    </location>
</feature>
<dbReference type="InterPro" id="IPR006445">
    <property type="entry name" value="Phage-assoc_HI1409"/>
</dbReference>
<comment type="catalytic activity">
    <reaction evidence="4">
        <text>3',3',3'-cAAG + H2O = A[3'-5']pG[3'-5']pAp[3'] + H(+)</text>
        <dbReference type="Rhea" id="RHEA:72867"/>
        <dbReference type="ChEBI" id="CHEBI:15377"/>
        <dbReference type="ChEBI" id="CHEBI:15378"/>
        <dbReference type="ChEBI" id="CHEBI:143810"/>
        <dbReference type="ChEBI" id="CHEBI:192533"/>
    </reaction>
    <physiologicalReaction direction="left-to-right" evidence="4">
        <dbReference type="Rhea" id="RHEA:72868"/>
    </physiologicalReaction>
</comment>
<organism evidence="11 12">
    <name type="scientific">Pseudoxanthomonas winnipegensis</name>
    <dbReference type="NCBI Taxonomy" id="2480810"/>
    <lineage>
        <taxon>Bacteria</taxon>
        <taxon>Pseudomonadati</taxon>
        <taxon>Pseudomonadota</taxon>
        <taxon>Gammaproteobacteria</taxon>
        <taxon>Lysobacterales</taxon>
        <taxon>Lysobacteraceae</taxon>
        <taxon>Pseudoxanthomonas</taxon>
    </lineage>
</organism>
<reference evidence="11 12" key="1">
    <citation type="submission" date="2019-02" db="EMBL/GenBank/DDBJ databases">
        <title>WGS of Pseudoxanthomonas species novum from clinical isolates.</title>
        <authorList>
            <person name="Bernier A.-M."/>
            <person name="Bernard K."/>
            <person name="Vachon A."/>
        </authorList>
    </citation>
    <scope>NUCLEOTIDE SEQUENCE [LARGE SCALE GENOMIC DNA]</scope>
    <source>
        <strain evidence="11 12">NML140781</strain>
    </source>
</reference>
<evidence type="ECO:0000259" key="9">
    <source>
        <dbReference type="Pfam" id="PF06381"/>
    </source>
</evidence>
<comment type="catalytic activity">
    <reaction evidence="3">
        <text>3',3',3'-c-tri-AMP + H2O = A[3'-5']pA[3'-5']pAp[3'] + H(+)</text>
        <dbReference type="Rhea" id="RHEA:72859"/>
        <dbReference type="ChEBI" id="CHEBI:15377"/>
        <dbReference type="ChEBI" id="CHEBI:15378"/>
        <dbReference type="ChEBI" id="CHEBI:192523"/>
        <dbReference type="ChEBI" id="CHEBI:192530"/>
    </reaction>
    <physiologicalReaction direction="left-to-right" evidence="3">
        <dbReference type="Rhea" id="RHEA:72860"/>
    </physiologicalReaction>
</comment>
<proteinExistence type="inferred from homology"/>
<protein>
    <recommendedName>
        <fullName evidence="7">Anti-CBASS protein Acb1</fullName>
    </recommendedName>
</protein>
<evidence type="ECO:0000256" key="2">
    <source>
        <dbReference type="ARBA" id="ARBA00034233"/>
    </source>
</evidence>